<feature type="transmembrane region" description="Helical" evidence="1">
    <location>
        <begin position="37"/>
        <end position="55"/>
    </location>
</feature>
<feature type="transmembrane region" description="Helical" evidence="1">
    <location>
        <begin position="12"/>
        <end position="31"/>
    </location>
</feature>
<name>A0ABR7PAY4_9FIRM</name>
<organism evidence="2 3">
    <name type="scientific">Blautia stercoris</name>
    <dbReference type="NCBI Taxonomy" id="871664"/>
    <lineage>
        <taxon>Bacteria</taxon>
        <taxon>Bacillati</taxon>
        <taxon>Bacillota</taxon>
        <taxon>Clostridia</taxon>
        <taxon>Lachnospirales</taxon>
        <taxon>Lachnospiraceae</taxon>
        <taxon>Blautia</taxon>
    </lineage>
</organism>
<dbReference type="EMBL" id="JACRTP010000003">
    <property type="protein sequence ID" value="MBC8628464.1"/>
    <property type="molecule type" value="Genomic_DNA"/>
</dbReference>
<dbReference type="Proteomes" id="UP000661649">
    <property type="component" value="Unassembled WGS sequence"/>
</dbReference>
<keyword evidence="1" id="KW-0472">Membrane</keyword>
<comment type="caution">
    <text evidence="2">The sequence shown here is derived from an EMBL/GenBank/DDBJ whole genome shotgun (WGS) entry which is preliminary data.</text>
</comment>
<gene>
    <name evidence="2" type="ORF">H8712_07535</name>
</gene>
<keyword evidence="1" id="KW-1133">Transmembrane helix</keyword>
<evidence type="ECO:0000313" key="3">
    <source>
        <dbReference type="Proteomes" id="UP000661649"/>
    </source>
</evidence>
<evidence type="ECO:0000256" key="1">
    <source>
        <dbReference type="SAM" id="Phobius"/>
    </source>
</evidence>
<feature type="transmembrane region" description="Helical" evidence="1">
    <location>
        <begin position="62"/>
        <end position="79"/>
    </location>
</feature>
<sequence length="80" mass="8967">MDIRGYKYLRNLTWILVLIAIGMIAVGEINPIIRKRVILLMSISAGACVLVRDYGESNRRKNSLIVAAILIISAILIWLT</sequence>
<proteinExistence type="predicted"/>
<keyword evidence="1" id="KW-0812">Transmembrane</keyword>
<evidence type="ECO:0000313" key="2">
    <source>
        <dbReference type="EMBL" id="MBC8628464.1"/>
    </source>
</evidence>
<reference evidence="2 3" key="1">
    <citation type="submission" date="2020-08" db="EMBL/GenBank/DDBJ databases">
        <title>Genome public.</title>
        <authorList>
            <person name="Liu C."/>
            <person name="Sun Q."/>
        </authorList>
    </citation>
    <scope>NUCLEOTIDE SEQUENCE [LARGE SCALE GENOMIC DNA]</scope>
    <source>
        <strain evidence="2 3">3_YM_SP_D4_24.mj</strain>
    </source>
</reference>
<protein>
    <submittedName>
        <fullName evidence="2">Uncharacterized protein</fullName>
    </submittedName>
</protein>
<accession>A0ABR7PAY4</accession>
<dbReference type="RefSeq" id="WP_117456901.1">
    <property type="nucleotide sequence ID" value="NZ_JACRTP010000003.1"/>
</dbReference>
<keyword evidence="3" id="KW-1185">Reference proteome</keyword>